<evidence type="ECO:0000256" key="5">
    <source>
        <dbReference type="ARBA" id="ARBA00022723"/>
    </source>
</evidence>
<dbReference type="FunFam" id="3.40.50.10130:FF:000003">
    <property type="entry name" value="Crossover junction endonuclease MUS81"/>
    <property type="match status" value="1"/>
</dbReference>
<dbReference type="InterPro" id="IPR033309">
    <property type="entry name" value="Mus81"/>
</dbReference>
<evidence type="ECO:0000256" key="10">
    <source>
        <dbReference type="ARBA" id="ARBA00023172"/>
    </source>
</evidence>
<dbReference type="FunFam" id="1.10.150.110:FF:000001">
    <property type="entry name" value="Putative Crossover junction endonuclease MUS81"/>
    <property type="match status" value="1"/>
</dbReference>
<dbReference type="Pfam" id="PF21136">
    <property type="entry name" value="WHD_MUS81"/>
    <property type="match status" value="1"/>
</dbReference>
<feature type="region of interest" description="Disordered" evidence="15">
    <location>
        <begin position="308"/>
        <end position="342"/>
    </location>
</feature>
<keyword evidence="12 14" id="KW-0539">Nucleus</keyword>
<dbReference type="EMBL" id="CAJPDQ010000025">
    <property type="protein sequence ID" value="CAF9926277.1"/>
    <property type="molecule type" value="Genomic_DNA"/>
</dbReference>
<comment type="caution">
    <text evidence="17">The sequence shown here is derived from an EMBL/GenBank/DDBJ whole genome shotgun (WGS) entry which is preliminary data.</text>
</comment>
<dbReference type="InterPro" id="IPR047416">
    <property type="entry name" value="XPF_nuclease_Mus81"/>
</dbReference>
<dbReference type="GO" id="GO:0005634">
    <property type="term" value="C:nucleus"/>
    <property type="evidence" value="ECO:0007669"/>
    <property type="project" value="UniProtKB-SubCell"/>
</dbReference>
<feature type="region of interest" description="Disordered" evidence="15">
    <location>
        <begin position="77"/>
        <end position="111"/>
    </location>
</feature>
<dbReference type="InterPro" id="IPR010996">
    <property type="entry name" value="HHH_MUS81"/>
</dbReference>
<dbReference type="SUPFAM" id="SSF47802">
    <property type="entry name" value="DNA polymerase beta, N-terminal domain-like"/>
    <property type="match status" value="1"/>
</dbReference>
<evidence type="ECO:0000256" key="1">
    <source>
        <dbReference type="ARBA" id="ARBA00001946"/>
    </source>
</evidence>
<comment type="subunit">
    <text evidence="14">Interacts with EME1.</text>
</comment>
<evidence type="ECO:0000256" key="3">
    <source>
        <dbReference type="ARBA" id="ARBA00010015"/>
    </source>
</evidence>
<dbReference type="GO" id="GO:0008821">
    <property type="term" value="F:crossover junction DNA endonuclease activity"/>
    <property type="evidence" value="ECO:0007669"/>
    <property type="project" value="UniProtKB-UniRule"/>
</dbReference>
<evidence type="ECO:0000313" key="17">
    <source>
        <dbReference type="EMBL" id="CAF9926277.1"/>
    </source>
</evidence>
<dbReference type="OrthoDB" id="5963188at2759"/>
<evidence type="ECO:0000256" key="6">
    <source>
        <dbReference type="ARBA" id="ARBA00022759"/>
    </source>
</evidence>
<dbReference type="CDD" id="cd20074">
    <property type="entry name" value="XPF_nuclease_Mus81"/>
    <property type="match status" value="1"/>
</dbReference>
<dbReference type="InterPro" id="IPR036388">
    <property type="entry name" value="WH-like_DNA-bd_sf"/>
</dbReference>
<comment type="similarity">
    <text evidence="3 14">Belongs to the XPF family.</text>
</comment>
<dbReference type="PANTHER" id="PTHR13451:SF0">
    <property type="entry name" value="CROSSOVER JUNCTION ENDONUCLEASE MUS81"/>
    <property type="match status" value="1"/>
</dbReference>
<dbReference type="Pfam" id="PF02732">
    <property type="entry name" value="ERCC4"/>
    <property type="match status" value="1"/>
</dbReference>
<evidence type="ECO:0000259" key="16">
    <source>
        <dbReference type="SMART" id="SM00891"/>
    </source>
</evidence>
<evidence type="ECO:0000256" key="11">
    <source>
        <dbReference type="ARBA" id="ARBA00023204"/>
    </source>
</evidence>
<dbReference type="SUPFAM" id="SSF52980">
    <property type="entry name" value="Restriction endonuclease-like"/>
    <property type="match status" value="1"/>
</dbReference>
<evidence type="ECO:0000256" key="8">
    <source>
        <dbReference type="ARBA" id="ARBA00022801"/>
    </source>
</evidence>
<keyword evidence="10 14" id="KW-0233">DNA recombination</keyword>
<protein>
    <recommendedName>
        <fullName evidence="14">Crossover junction endonuclease MUS81</fullName>
        <ecNumber evidence="14">3.1.22.-</ecNumber>
    </recommendedName>
</protein>
<gene>
    <name evidence="17" type="ORF">GOMPHAMPRED_004094</name>
</gene>
<dbReference type="GO" id="GO:0006308">
    <property type="term" value="P:DNA catabolic process"/>
    <property type="evidence" value="ECO:0007669"/>
    <property type="project" value="UniProtKB-UniRule"/>
</dbReference>
<dbReference type="InterPro" id="IPR011335">
    <property type="entry name" value="Restrct_endonuc-II-like"/>
</dbReference>
<dbReference type="GO" id="GO:0000727">
    <property type="term" value="P:double-strand break repair via break-induced replication"/>
    <property type="evidence" value="ECO:0007669"/>
    <property type="project" value="UniProtKB-UniRule"/>
</dbReference>
<dbReference type="EC" id="3.1.22.-" evidence="14"/>
<evidence type="ECO:0000313" key="18">
    <source>
        <dbReference type="Proteomes" id="UP000664169"/>
    </source>
</evidence>
<name>A0A8H3FJI1_9LECA</name>
<dbReference type="SMART" id="SM00891">
    <property type="entry name" value="ERCC4"/>
    <property type="match status" value="1"/>
</dbReference>
<dbReference type="Gene3D" id="1.10.150.110">
    <property type="entry name" value="DNA polymerase beta, N-terminal domain-like"/>
    <property type="match status" value="1"/>
</dbReference>
<sequence>MPETCANPLYLKWIREWWDSANSLNAKDRLTYRRAWESMNAHPIELSHPSEAIKLTGIGPKLVEKLTERLETYCRSEGLPIPTKPTKKRVRPDAINAVDQDDGQDAQSTKRTRKINKAYVPKYRSGSYALLLTLANLPEGQTVGLTKEELKHQAQPLADASFTVAPDPSKFHTAWNSMGVLESKHLVYSFGRPTKRYALTDEGWILAKNIRGTAMPGTSNIMANSNQVDTSAYSNPFAITKPSSTTIINVDSDDGEENQEAKDMFESRIRQKFGSSDEFMTTMAKHLVGIDTTLDQEALDLISEFARRGTENRQAQPSKPVHGQNRTGSDVSRTPNVPSLGTTISQRTIEGTVSDKDRPTAIEITDMAHTNPRTAQSSGMPVYEPIIAPPGSFTVELILDSREVRAKTDRNYLQDQFKQVGLMCEQRALQVGDMVWTARIHDPAVIEQLDIDDRKIPEVILDYVVERKRLDDLDSSIKDGRFLEQKFRLKRSGIKNAIYIIEDYGSLQVMEDQQHTRLTTAMAATQIIDGIFVKRTRKLDDTIAYLASVTRLLKEKYERKSLHIIPSSVLSPQNHFTLRAPKAQTEGHHYVTYEAQASLASKSATLTLRDVFLKTLMCTRGITGDKAIEIQKRWPTPRSFREALETLPNHNDKREMVWKIAGNLPGKRKIGKAVSQTLAEIWGAY</sequence>
<evidence type="ECO:0000256" key="9">
    <source>
        <dbReference type="ARBA" id="ARBA00022842"/>
    </source>
</evidence>
<dbReference type="Gene3D" id="3.40.50.10130">
    <property type="match status" value="1"/>
</dbReference>
<evidence type="ECO:0000256" key="14">
    <source>
        <dbReference type="RuleBase" id="RU369042"/>
    </source>
</evidence>
<dbReference type="GO" id="GO:0000712">
    <property type="term" value="P:resolution of meiotic recombination intermediates"/>
    <property type="evidence" value="ECO:0007669"/>
    <property type="project" value="TreeGrafter"/>
</dbReference>
<dbReference type="InterPro" id="IPR047417">
    <property type="entry name" value="WHD_MUS81"/>
</dbReference>
<evidence type="ECO:0000256" key="12">
    <source>
        <dbReference type="ARBA" id="ARBA00023242"/>
    </source>
</evidence>
<dbReference type="GO" id="GO:0003677">
    <property type="term" value="F:DNA binding"/>
    <property type="evidence" value="ECO:0007669"/>
    <property type="project" value="UniProtKB-UniRule"/>
</dbReference>
<keyword evidence="9 14" id="KW-0460">Magnesium</keyword>
<comment type="subcellular location">
    <subcellularLocation>
        <location evidence="2 14">Nucleus</location>
    </subcellularLocation>
</comment>
<dbReference type="InterPro" id="IPR042530">
    <property type="entry name" value="EME1/EME2_C"/>
</dbReference>
<keyword evidence="8 14" id="KW-0378">Hydrolase</keyword>
<dbReference type="Pfam" id="PF14716">
    <property type="entry name" value="HHH_8"/>
    <property type="match status" value="1"/>
</dbReference>
<dbReference type="FunFam" id="1.10.10.10:FF:000307">
    <property type="entry name" value="Crossover junction endonuclease MUS81"/>
    <property type="match status" value="1"/>
</dbReference>
<keyword evidence="4 14" id="KW-0540">Nuclease</keyword>
<keyword evidence="6 14" id="KW-0255">Endonuclease</keyword>
<dbReference type="Gene3D" id="1.10.10.10">
    <property type="entry name" value="Winged helix-like DNA-binding domain superfamily/Winged helix DNA-binding domain"/>
    <property type="match status" value="1"/>
</dbReference>
<dbReference type="GO" id="GO:0048257">
    <property type="term" value="F:3'-flap endonuclease activity"/>
    <property type="evidence" value="ECO:0007669"/>
    <property type="project" value="TreeGrafter"/>
</dbReference>
<dbReference type="PANTHER" id="PTHR13451">
    <property type="entry name" value="CLASS II CROSSOVER JUNCTION ENDONUCLEASE MUS81"/>
    <property type="match status" value="1"/>
</dbReference>
<keyword evidence="13" id="KW-0469">Meiosis</keyword>
<keyword evidence="11 14" id="KW-0234">DNA repair</keyword>
<dbReference type="GO" id="GO:0031573">
    <property type="term" value="P:mitotic intra-S DNA damage checkpoint signaling"/>
    <property type="evidence" value="ECO:0007669"/>
    <property type="project" value="TreeGrafter"/>
</dbReference>
<comment type="function">
    <text evidence="14">Interacts with EME1 to form a DNA structure-specific endonuclease with substrate preference for branched DNA structures with a 5'-end at the branch nick. Typical substrates include 3'-flap structures, D-loops, replication forks and nicked Holliday junctions. May be required in mitosis for the processing of stalled or collapsed replication fork intermediates. May be required in meiosis for the repair of meiosis-specific double strand breaks subsequent to single-end invasion (SEI).</text>
</comment>
<reference evidence="17" key="1">
    <citation type="submission" date="2021-03" db="EMBL/GenBank/DDBJ databases">
        <authorList>
            <person name="Tagirdzhanova G."/>
        </authorList>
    </citation>
    <scope>NUCLEOTIDE SEQUENCE</scope>
</reference>
<evidence type="ECO:0000256" key="4">
    <source>
        <dbReference type="ARBA" id="ARBA00022722"/>
    </source>
</evidence>
<dbReference type="InterPro" id="IPR027421">
    <property type="entry name" value="DNA_pol_lamdba_lyase_dom_sf"/>
</dbReference>
<dbReference type="GO" id="GO:0031297">
    <property type="term" value="P:replication fork processing"/>
    <property type="evidence" value="ECO:0007669"/>
    <property type="project" value="UniProtKB-ARBA"/>
</dbReference>
<dbReference type="AlphaFoldDB" id="A0A8H3FJI1"/>
<feature type="domain" description="ERCC4" evidence="16">
    <location>
        <begin position="396"/>
        <end position="505"/>
    </location>
</feature>
<evidence type="ECO:0000256" key="15">
    <source>
        <dbReference type="SAM" id="MobiDB-lite"/>
    </source>
</evidence>
<keyword evidence="18" id="KW-1185">Reference proteome</keyword>
<dbReference type="CDD" id="cd21036">
    <property type="entry name" value="WH_MUS81"/>
    <property type="match status" value="1"/>
</dbReference>
<comment type="cofactor">
    <cofactor evidence="1 14">
        <name>Mg(2+)</name>
        <dbReference type="ChEBI" id="CHEBI:18420"/>
    </cofactor>
</comment>
<dbReference type="Gene3D" id="1.10.150.670">
    <property type="entry name" value="Crossover junction endonuclease EME1, DNA-binding domain"/>
    <property type="match status" value="1"/>
</dbReference>
<proteinExistence type="inferred from homology"/>
<evidence type="ECO:0000256" key="13">
    <source>
        <dbReference type="ARBA" id="ARBA00023254"/>
    </source>
</evidence>
<evidence type="ECO:0000256" key="7">
    <source>
        <dbReference type="ARBA" id="ARBA00022763"/>
    </source>
</evidence>
<dbReference type="GO" id="GO:0048476">
    <property type="term" value="C:Holliday junction resolvase complex"/>
    <property type="evidence" value="ECO:0007669"/>
    <property type="project" value="UniProtKB-UniRule"/>
</dbReference>
<dbReference type="Proteomes" id="UP000664169">
    <property type="component" value="Unassembled WGS sequence"/>
</dbReference>
<dbReference type="InterPro" id="IPR006166">
    <property type="entry name" value="ERCC4_domain"/>
</dbReference>
<keyword evidence="7 14" id="KW-0227">DNA damage</keyword>
<dbReference type="GO" id="GO:0046872">
    <property type="term" value="F:metal ion binding"/>
    <property type="evidence" value="ECO:0007669"/>
    <property type="project" value="UniProtKB-UniRule"/>
</dbReference>
<feature type="compositionally biased region" description="Polar residues" evidence="15">
    <location>
        <begin position="324"/>
        <end position="342"/>
    </location>
</feature>
<organism evidence="17 18">
    <name type="scientific">Gomphillus americanus</name>
    <dbReference type="NCBI Taxonomy" id="1940652"/>
    <lineage>
        <taxon>Eukaryota</taxon>
        <taxon>Fungi</taxon>
        <taxon>Dikarya</taxon>
        <taxon>Ascomycota</taxon>
        <taxon>Pezizomycotina</taxon>
        <taxon>Lecanoromycetes</taxon>
        <taxon>OSLEUM clade</taxon>
        <taxon>Ostropomycetidae</taxon>
        <taxon>Ostropales</taxon>
        <taxon>Graphidaceae</taxon>
        <taxon>Gomphilloideae</taxon>
        <taxon>Gomphillus</taxon>
    </lineage>
</organism>
<evidence type="ECO:0000256" key="2">
    <source>
        <dbReference type="ARBA" id="ARBA00004123"/>
    </source>
</evidence>
<keyword evidence="5 14" id="KW-0479">Metal-binding</keyword>
<accession>A0A8H3FJI1</accession>